<dbReference type="Proteomes" id="UP000244173">
    <property type="component" value="Chromosome"/>
</dbReference>
<evidence type="ECO:0000313" key="1">
    <source>
        <dbReference type="EMBL" id="AVY92630.1"/>
    </source>
</evidence>
<name>A0A2U3TGW1_9NEIS</name>
<dbReference type="InterPro" id="IPR036709">
    <property type="entry name" value="Autotransporte_beta_dom_sf"/>
</dbReference>
<dbReference type="OrthoDB" id="5760545at2"/>
<gene>
    <name evidence="1" type="ORF">DAI18_00140</name>
</gene>
<dbReference type="EMBL" id="CP028519">
    <property type="protein sequence ID" value="AVY92630.1"/>
    <property type="molecule type" value="Genomic_DNA"/>
</dbReference>
<dbReference type="NCBIfam" id="TIGR01414">
    <property type="entry name" value="autotrans_barl"/>
    <property type="match status" value="1"/>
</dbReference>
<sequence length="60" mass="6737">MNRMHRTVWVKPFGSWANQDDRDGVAGYKATTAHAGIGLGRTLMLREHTSFTPSVRADYT</sequence>
<dbReference type="AlphaFoldDB" id="A0A2U3TGW1"/>
<evidence type="ECO:0008006" key="3">
    <source>
        <dbReference type="Google" id="ProtNLM"/>
    </source>
</evidence>
<dbReference type="STRING" id="1122240.GCA_000620105_02890"/>
<reference evidence="1 2" key="1">
    <citation type="submission" date="2018-04" db="EMBL/GenBank/DDBJ databases">
        <title>Denitrifier Microvirgula.</title>
        <authorList>
            <person name="Anderson E."/>
            <person name="Jang J."/>
            <person name="Ishii S."/>
        </authorList>
    </citation>
    <scope>NUCLEOTIDE SEQUENCE [LARGE SCALE GENOMIC DNA]</scope>
    <source>
        <strain evidence="1 2">BE2.4</strain>
    </source>
</reference>
<organism evidence="1 2">
    <name type="scientific">Microvirgula aerodenitrificans</name>
    <dbReference type="NCBI Taxonomy" id="57480"/>
    <lineage>
        <taxon>Bacteria</taxon>
        <taxon>Pseudomonadati</taxon>
        <taxon>Pseudomonadota</taxon>
        <taxon>Betaproteobacteria</taxon>
        <taxon>Neisseriales</taxon>
        <taxon>Aquaspirillaceae</taxon>
        <taxon>Microvirgula</taxon>
    </lineage>
</organism>
<protein>
    <recommendedName>
        <fullName evidence="3">Autotransporter domain-containing protein</fullName>
    </recommendedName>
</protein>
<accession>A0A2U3TGW1</accession>
<dbReference type="GO" id="GO:0019867">
    <property type="term" value="C:outer membrane"/>
    <property type="evidence" value="ECO:0007669"/>
    <property type="project" value="InterPro"/>
</dbReference>
<keyword evidence="2" id="KW-1185">Reference proteome</keyword>
<proteinExistence type="predicted"/>
<dbReference type="RefSeq" id="WP_107888489.1">
    <property type="nucleotide sequence ID" value="NZ_CP028519.1"/>
</dbReference>
<dbReference type="SUPFAM" id="SSF103515">
    <property type="entry name" value="Autotransporter"/>
    <property type="match status" value="1"/>
</dbReference>
<evidence type="ECO:0000313" key="2">
    <source>
        <dbReference type="Proteomes" id="UP000244173"/>
    </source>
</evidence>
<dbReference type="KEGG" id="maer:DAI18_00140"/>
<dbReference type="InterPro" id="IPR006315">
    <property type="entry name" value="OM_autotransptr_brl_dom"/>
</dbReference>